<accession>A0A2K4ZL74</accession>
<dbReference type="RefSeq" id="WP_103241246.1">
    <property type="nucleotide sequence ID" value="NZ_JANJZD010000021.1"/>
</dbReference>
<evidence type="ECO:0000313" key="1">
    <source>
        <dbReference type="EMBL" id="SOY31243.1"/>
    </source>
</evidence>
<organism evidence="1 2">
    <name type="scientific">Acetatifactor muris</name>
    <dbReference type="NCBI Taxonomy" id="879566"/>
    <lineage>
        <taxon>Bacteria</taxon>
        <taxon>Bacillati</taxon>
        <taxon>Bacillota</taxon>
        <taxon>Clostridia</taxon>
        <taxon>Lachnospirales</taxon>
        <taxon>Lachnospiraceae</taxon>
        <taxon>Acetatifactor</taxon>
    </lineage>
</organism>
<dbReference type="EMBL" id="OFSM01000023">
    <property type="protein sequence ID" value="SOY31243.1"/>
    <property type="molecule type" value="Genomic_DNA"/>
</dbReference>
<sequence>MCKKKNRTLDFPAISCYIPLEKNGKAVIDLIEDEKIQRVIEENEGFFQNTISDIARTKKGARIFFEYDKEHN</sequence>
<protein>
    <submittedName>
        <fullName evidence="1">Uncharacterized protein</fullName>
    </submittedName>
</protein>
<reference evidence="1 2" key="1">
    <citation type="submission" date="2018-01" db="EMBL/GenBank/DDBJ databases">
        <authorList>
            <person name="Gaut B.S."/>
            <person name="Morton B.R."/>
            <person name="Clegg M.T."/>
            <person name="Duvall M.R."/>
        </authorList>
    </citation>
    <scope>NUCLEOTIDE SEQUENCE [LARGE SCALE GENOMIC DNA]</scope>
    <source>
        <strain evidence="1">GP69</strain>
    </source>
</reference>
<keyword evidence="2" id="KW-1185">Reference proteome</keyword>
<dbReference type="Proteomes" id="UP000236311">
    <property type="component" value="Unassembled WGS sequence"/>
</dbReference>
<dbReference type="AlphaFoldDB" id="A0A2K4ZL74"/>
<proteinExistence type="predicted"/>
<gene>
    <name evidence="1" type="ORF">AMURIS_03979</name>
</gene>
<name>A0A2K4ZL74_9FIRM</name>
<evidence type="ECO:0000313" key="2">
    <source>
        <dbReference type="Proteomes" id="UP000236311"/>
    </source>
</evidence>